<evidence type="ECO:0000313" key="1">
    <source>
        <dbReference type="EMBL" id="CBH50044.1"/>
    </source>
</evidence>
<dbReference type="AlphaFoldDB" id="A0A3S5YC05"/>
<reference evidence="1" key="1">
    <citation type="journal article" date="2010" name="PLoS Genet.">
        <title>The genome of a pathogenic rhodococcus: cooptive virulence underpinned by key gene acquisitions.</title>
        <authorList>
            <person name="Letek M."/>
            <person name="Gonzalez P."/>
            <person name="Macarthur I."/>
            <person name="Rodriguez H."/>
            <person name="Freeman T.C."/>
            <person name="Valero-Rello A."/>
            <person name="Blanco M."/>
            <person name="Buckley T."/>
            <person name="Cherevach I."/>
            <person name="Fahey R."/>
            <person name="Hapeshi A."/>
            <person name="Holdstock J."/>
            <person name="Leadon D."/>
            <person name="Navas J."/>
            <person name="Ocampo A."/>
            <person name="Quail M.A."/>
            <person name="Sanders M."/>
            <person name="Scortti M.M."/>
            <person name="Prescott J.F."/>
            <person name="Fogarty U."/>
            <person name="Meijer W.G."/>
            <person name="Parkhill J."/>
            <person name="Bentley S.D."/>
            <person name="Vazquez-Boland J.A."/>
        </authorList>
    </citation>
    <scope>NUCLEOTIDE SEQUENCE [LARGE SCALE GENOMIC DNA]</scope>
    <source>
        <strain evidence="1 2">103S</strain>
    </source>
</reference>
<proteinExistence type="predicted"/>
<evidence type="ECO:0000313" key="2">
    <source>
        <dbReference type="Proteomes" id="UP000006892"/>
    </source>
</evidence>
<organism evidence="1">
    <name type="scientific">Rhodococcus hoagii (strain 103S)</name>
    <name type="common">Rhodococcus equi</name>
    <dbReference type="NCBI Taxonomy" id="685727"/>
    <lineage>
        <taxon>Bacteria</taxon>
        <taxon>Bacillati</taxon>
        <taxon>Actinomycetota</taxon>
        <taxon>Actinomycetes</taxon>
        <taxon>Mycobacteriales</taxon>
        <taxon>Nocardiaceae</taxon>
        <taxon>Prescottella</taxon>
    </lineage>
</organism>
<sequence length="55" mass="5656">MCLDVAVVAVTPSYDYGIAADVKKVSTGWANGTRVIEEFSRGGGRSGASLPTGTH</sequence>
<dbReference type="EMBL" id="FN563149">
    <property type="protein sequence ID" value="CBH50044.1"/>
    <property type="molecule type" value="Genomic_DNA"/>
</dbReference>
<dbReference type="KEGG" id="req:REQ_40690"/>
<name>A0A3S5YC05_RHOH1</name>
<accession>A0A3S5YC05</accession>
<gene>
    <name evidence="1" type="ordered locus">REQ_40690</name>
</gene>
<dbReference type="Proteomes" id="UP001154400">
    <property type="component" value="Chromosome"/>
</dbReference>
<protein>
    <submittedName>
        <fullName evidence="1">Uncharacterized protein</fullName>
    </submittedName>
</protein>